<dbReference type="VEuPathDB" id="FungiDB:CLCR_02474"/>
<evidence type="ECO:0000313" key="7">
    <source>
        <dbReference type="EMBL" id="OCT47162.1"/>
    </source>
</evidence>
<dbReference type="PANTHER" id="PTHR36206:SF12">
    <property type="entry name" value="ASPERCRYPTIN BIOSYNTHESIS CLUSTER-SPECIFIC TRANSCRIPTION REGULATOR ATNN-RELATED"/>
    <property type="match status" value="1"/>
</dbReference>
<dbReference type="OrthoDB" id="4491390at2759"/>
<evidence type="ECO:0000256" key="5">
    <source>
        <dbReference type="ARBA" id="ARBA00023163"/>
    </source>
</evidence>
<organism evidence="7 8">
    <name type="scientific">Cladophialophora carrionii</name>
    <dbReference type="NCBI Taxonomy" id="86049"/>
    <lineage>
        <taxon>Eukaryota</taxon>
        <taxon>Fungi</taxon>
        <taxon>Dikarya</taxon>
        <taxon>Ascomycota</taxon>
        <taxon>Pezizomycotina</taxon>
        <taxon>Eurotiomycetes</taxon>
        <taxon>Chaetothyriomycetidae</taxon>
        <taxon>Chaetothyriales</taxon>
        <taxon>Herpotrichiellaceae</taxon>
        <taxon>Cladophialophora</taxon>
    </lineage>
</organism>
<dbReference type="VEuPathDB" id="FungiDB:G647_02268"/>
<evidence type="ECO:0000256" key="3">
    <source>
        <dbReference type="ARBA" id="ARBA00023015"/>
    </source>
</evidence>
<dbReference type="GO" id="GO:0046872">
    <property type="term" value="F:metal ion binding"/>
    <property type="evidence" value="ECO:0007669"/>
    <property type="project" value="UniProtKB-KW"/>
</dbReference>
<keyword evidence="4" id="KW-0238">DNA-binding</keyword>
<keyword evidence="3" id="KW-0805">Transcription regulation</keyword>
<sequence>MFDGATTKTAIVHRDEHGSAHAKLAEDSDDVHVQANELLAQQEPQLLISVSPSFGGAPNELRNLDYWLDQTGPTLANYGPNFGFWCGLIPMWAWRSDIIRNLLVATTLIDEQLGLYRTATLTDLSPTAIWHYHAAIRSMATANQPDKFCLTLASMLAWVFETLQKNYSAAKIHVRAASRLLSELGAPSNKLDKSTLDLITQLNSVLQLSASYTKAICEDNFDLPRNLTEEPIVARAADLAIPPVESLMHARDLLLDSMSRYLASDKTAHSARLQRLYIKSWHMAMRRYCSCSTRESHVYKKTVQLCFNLGMAFLPESVAGTFSYQATPNAVRHLLEAYERLVVEKQTRGSEPDNDSIDKTIVMALELILDQVHHVHLRARAALLLQKLTAHHEKVGIHQGRPGVSLISA</sequence>
<gene>
    <name evidence="7" type="ORF">CLCR_02474</name>
</gene>
<dbReference type="EMBL" id="LGRB01000014">
    <property type="protein sequence ID" value="OCT47162.1"/>
    <property type="molecule type" value="Genomic_DNA"/>
</dbReference>
<dbReference type="GO" id="GO:0003677">
    <property type="term" value="F:DNA binding"/>
    <property type="evidence" value="ECO:0007669"/>
    <property type="project" value="UniProtKB-KW"/>
</dbReference>
<keyword evidence="8" id="KW-1185">Reference proteome</keyword>
<proteinExistence type="predicted"/>
<keyword evidence="5" id="KW-0804">Transcription</keyword>
<evidence type="ECO:0000256" key="4">
    <source>
        <dbReference type="ARBA" id="ARBA00023125"/>
    </source>
</evidence>
<comment type="caution">
    <text evidence="7">The sequence shown here is derived from an EMBL/GenBank/DDBJ whole genome shotgun (WGS) entry which is preliminary data.</text>
</comment>
<evidence type="ECO:0000256" key="1">
    <source>
        <dbReference type="ARBA" id="ARBA00022723"/>
    </source>
</evidence>
<evidence type="ECO:0000256" key="6">
    <source>
        <dbReference type="ARBA" id="ARBA00023242"/>
    </source>
</evidence>
<keyword evidence="2" id="KW-0862">Zinc</keyword>
<protein>
    <submittedName>
        <fullName evidence="7">Uncharacterized protein</fullName>
    </submittedName>
</protein>
<evidence type="ECO:0000256" key="2">
    <source>
        <dbReference type="ARBA" id="ARBA00022833"/>
    </source>
</evidence>
<dbReference type="AlphaFoldDB" id="A0A1C1CFB1"/>
<dbReference type="PANTHER" id="PTHR36206">
    <property type="entry name" value="ASPERCRYPTIN BIOSYNTHESIS CLUSTER-SPECIFIC TRANSCRIPTION REGULATOR ATNN-RELATED"/>
    <property type="match status" value="1"/>
</dbReference>
<evidence type="ECO:0000313" key="8">
    <source>
        <dbReference type="Proteomes" id="UP000094526"/>
    </source>
</evidence>
<name>A0A1C1CFB1_9EURO</name>
<dbReference type="Proteomes" id="UP000094526">
    <property type="component" value="Unassembled WGS sequence"/>
</dbReference>
<reference evidence="8" key="1">
    <citation type="submission" date="2015-07" db="EMBL/GenBank/DDBJ databases">
        <authorList>
            <person name="Teixeira M.M."/>
            <person name="Souza R.C."/>
            <person name="Almeida L.G."/>
            <person name="Vicente V.A."/>
            <person name="de Hoog S."/>
            <person name="Bocca A.L."/>
            <person name="de Almeida S.R."/>
            <person name="Vasconcelos A.T."/>
            <person name="Felipe M.S."/>
        </authorList>
    </citation>
    <scope>NUCLEOTIDE SEQUENCE [LARGE SCALE GENOMIC DNA]</scope>
    <source>
        <strain evidence="8">KSF</strain>
    </source>
</reference>
<accession>A0A1C1CFB1</accession>
<keyword evidence="1" id="KW-0479">Metal-binding</keyword>
<keyword evidence="6" id="KW-0539">Nucleus</keyword>
<dbReference type="InterPro" id="IPR052360">
    <property type="entry name" value="Transcr_Regulatory_Proteins"/>
</dbReference>